<dbReference type="PANTHER" id="PTHR16092:SF14">
    <property type="entry name" value="EXOCYST COMPLEX COMPONENT 1 ISOFORM X1"/>
    <property type="match status" value="1"/>
</dbReference>
<dbReference type="CDD" id="cd14683">
    <property type="entry name" value="PH-EXOC1"/>
    <property type="match status" value="1"/>
</dbReference>
<keyword evidence="3" id="KW-0268">Exocytosis</keyword>
<feature type="coiled-coil region" evidence="5">
    <location>
        <begin position="224"/>
        <end position="258"/>
    </location>
</feature>
<feature type="region of interest" description="Disordered" evidence="6">
    <location>
        <begin position="458"/>
        <end position="479"/>
    </location>
</feature>
<reference evidence="8" key="3">
    <citation type="submission" date="2012-09" db="EMBL/GenBank/DDBJ databases">
        <authorList>
            <consortium name="VectorBase"/>
        </authorList>
    </citation>
    <scope>NUCLEOTIDE SEQUENCE</scope>
    <source>
        <strain evidence="8">Liverpool</strain>
    </source>
</reference>
<dbReference type="PANTHER" id="PTHR16092">
    <property type="entry name" value="SEC3/SYNTAXIN-RELATED"/>
    <property type="match status" value="1"/>
</dbReference>
<dbReference type="GO" id="GO:0006887">
    <property type="term" value="P:exocytosis"/>
    <property type="evidence" value="ECO:0007669"/>
    <property type="project" value="UniProtKB-KW"/>
</dbReference>
<feature type="compositionally biased region" description="Low complexity" evidence="6">
    <location>
        <begin position="460"/>
        <end position="470"/>
    </location>
</feature>
<keyword evidence="4 5" id="KW-0175">Coiled coil</keyword>
<dbReference type="GO" id="GO:0005886">
    <property type="term" value="C:plasma membrane"/>
    <property type="evidence" value="ECO:0007669"/>
    <property type="project" value="TreeGrafter"/>
</dbReference>
<dbReference type="OMA" id="NQHVMSA"/>
<dbReference type="Pfam" id="PF20654">
    <property type="entry name" value="Sec3_C-term"/>
    <property type="match status" value="1"/>
</dbReference>
<dbReference type="GO" id="GO:0005546">
    <property type="term" value="F:phosphatidylinositol-4,5-bisphosphate binding"/>
    <property type="evidence" value="ECO:0007669"/>
    <property type="project" value="TreeGrafter"/>
</dbReference>
<organism evidence="8 9">
    <name type="scientific">Aedes aegypti</name>
    <name type="common">Yellowfever mosquito</name>
    <name type="synonym">Culex aegypti</name>
    <dbReference type="NCBI Taxonomy" id="7159"/>
    <lineage>
        <taxon>Eukaryota</taxon>
        <taxon>Metazoa</taxon>
        <taxon>Ecdysozoa</taxon>
        <taxon>Arthropoda</taxon>
        <taxon>Hexapoda</taxon>
        <taxon>Insecta</taxon>
        <taxon>Pterygota</taxon>
        <taxon>Neoptera</taxon>
        <taxon>Endopterygota</taxon>
        <taxon>Diptera</taxon>
        <taxon>Nematocera</taxon>
        <taxon>Culicoidea</taxon>
        <taxon>Culicidae</taxon>
        <taxon>Culicinae</taxon>
        <taxon>Aedini</taxon>
        <taxon>Aedes</taxon>
        <taxon>Stegomyia</taxon>
    </lineage>
</organism>
<evidence type="ECO:0000256" key="2">
    <source>
        <dbReference type="ARBA" id="ARBA00022448"/>
    </source>
</evidence>
<dbReference type="AlphaFoldDB" id="A0A1S4FLL3"/>
<reference evidence="8" key="1">
    <citation type="submission" date="2005-10" db="EMBL/GenBank/DDBJ databases">
        <authorList>
            <person name="Loftus B.J."/>
            <person name="Nene V.M."/>
            <person name="Hannick L.I."/>
            <person name="Bidwell S."/>
            <person name="Haas B."/>
            <person name="Amedeo P."/>
            <person name="Orvis J."/>
            <person name="Wortman J.R."/>
            <person name="White O.R."/>
            <person name="Salzberg S."/>
            <person name="Shumway M."/>
            <person name="Koo H."/>
            <person name="Zhao Y."/>
            <person name="Holmes M."/>
            <person name="Miller J."/>
            <person name="Schatz M."/>
            <person name="Pop M."/>
            <person name="Pai G."/>
            <person name="Utterback T."/>
            <person name="Rogers Y.-H."/>
            <person name="Kravitz S."/>
            <person name="Fraser C.M."/>
        </authorList>
    </citation>
    <scope>NUCLEOTIDE SEQUENCE</scope>
    <source>
        <strain evidence="8">Liverpool</strain>
    </source>
</reference>
<evidence type="ECO:0000256" key="4">
    <source>
        <dbReference type="ARBA" id="ARBA00023054"/>
    </source>
</evidence>
<dbReference type="KEGG" id="aag:5571614"/>
<sequence length="892" mass="102893">MAAGIKYIIQKEIFDALEERILSVCNVSKLLKKKKTSYLCVISTTKPRIVVSICQVKQYDKGVWKKKRTWGLEEVKGVDGRNESSETHEFDLTLEKVYRWFAANLHERQNFITVLWKQLQKHVLAEERPVFKNVPKAWLTERSPEKAVVDGKFATMGAQGGVEEDDDLDDMVESEDFHALTEKEETNLSKLIGECDYAISNAEQFMEQLGKNLQELDGANIQSVLASEKQVDALMDQIEAAISEAEKVEKRLDDYDEILCHIRESMEKMGEKNQMIEIANTNNVKLLQELEKVVFQLDLPHVHQLALTDTDLTPKGLPAAIAAGKALQTAMNSDIDPALLRLTAVQDQRKRFEKWKAKFSQTVSRHLNNLFIHLGNLGDSQSPHSNDLNLPKHNSVHKELSAYAELMHWMKAMDRKAYDALIKVYTSSLSKVYDRDIRLFFEAAKQSISVRRFGSREDLNSSSMSNKLKLGQQSSKQPTQPYGILGVNRELWSNGAEPAERQKFDSILEKVLAELEPVALSEQHFCIAFFQLDVISPTGKNTQTTLDMSAALQDKERDERDTAVMIPQKRLDRQINEEVRRMMGELFSNLEQELNSFILSFEKLDSYYSLYVLVRLTQHVMSAQDAQSFLSMTFASALIHVKRNFDKFMNLQLQSIQEAKVPKRSKCGLLPYVENFEEFAVTAEAIFKKTERRNDLDKWYLKLVEAIFEYIPVHALEHAKTPHQVVKMENYHRMHSLLSQLKVGVLEQLKKDAKVRYNDALKAYVTKYFGRPLEKLNQFFEGVQQKVQQGVKETEISYQMAYSKQELRKVISQYPAREVKKGLEQLYKKVEKHLCDEENLLQVVWRAMQEEFIAQYNSLELWIQRCYAGAMITLDFTIKDILDFFSEIARSH</sequence>
<keyword evidence="2" id="KW-0813">Transport</keyword>
<proteinExistence type="inferred from homology"/>
<evidence type="ECO:0000259" key="7">
    <source>
        <dbReference type="SMART" id="SM01313"/>
    </source>
</evidence>
<dbReference type="OrthoDB" id="27109at2759"/>
<dbReference type="Pfam" id="PF15277">
    <property type="entry name" value="Sec3-PIP2_bind"/>
    <property type="match status" value="1"/>
</dbReference>
<dbReference type="EMBL" id="CH477563">
    <property type="protein sequence ID" value="EAT38959.1"/>
    <property type="molecule type" value="Genomic_DNA"/>
</dbReference>
<accession>A0A1S4FLL3</accession>
<evidence type="ECO:0000256" key="6">
    <source>
        <dbReference type="SAM" id="MobiDB-lite"/>
    </source>
</evidence>
<dbReference type="InterPro" id="IPR048628">
    <property type="entry name" value="Sec3_C"/>
</dbReference>
<evidence type="ECO:0000256" key="1">
    <source>
        <dbReference type="ARBA" id="ARBA00006518"/>
    </source>
</evidence>
<dbReference type="FunFam" id="2.30.29.90:FF:000005">
    <property type="entry name" value="Exocyst complex component 1"/>
    <property type="match status" value="1"/>
</dbReference>
<dbReference type="HOGENOM" id="CLU_015381_1_0_1"/>
<dbReference type="CTD" id="39940"/>
<evidence type="ECO:0000313" key="8">
    <source>
        <dbReference type="EMBL" id="EAT38959.1"/>
    </source>
</evidence>
<dbReference type="Gene3D" id="2.30.29.90">
    <property type="match status" value="1"/>
</dbReference>
<name>A0A1S4FLL3_AEDAE</name>
<dbReference type="GO" id="GO:0006893">
    <property type="term" value="P:Golgi to plasma membrane transport"/>
    <property type="evidence" value="ECO:0007669"/>
    <property type="project" value="TreeGrafter"/>
</dbReference>
<dbReference type="Proteomes" id="UP000682892">
    <property type="component" value="Unassembled WGS sequence"/>
</dbReference>
<evidence type="ECO:0000256" key="3">
    <source>
        <dbReference type="ARBA" id="ARBA00022483"/>
    </source>
</evidence>
<dbReference type="InterPro" id="IPR028258">
    <property type="entry name" value="Sec3-PIP2_bind"/>
</dbReference>
<dbReference type="InterPro" id="IPR019160">
    <property type="entry name" value="Sec3_CC"/>
</dbReference>
<dbReference type="GO" id="GO:0000145">
    <property type="term" value="C:exocyst"/>
    <property type="evidence" value="ECO:0007669"/>
    <property type="project" value="InterPro"/>
</dbReference>
<reference evidence="8" key="2">
    <citation type="journal article" date="2007" name="Science">
        <title>Genome sequence of Aedes aegypti, a major arbovirus vector.</title>
        <authorList>
            <person name="Nene V."/>
            <person name="Wortman J.R."/>
            <person name="Lawson D."/>
            <person name="Haas B."/>
            <person name="Kodira C."/>
            <person name="Tu Z.J."/>
            <person name="Loftus B."/>
            <person name="Xi Z."/>
            <person name="Megy K."/>
            <person name="Grabherr M."/>
            <person name="Ren Q."/>
            <person name="Zdobnov E.M."/>
            <person name="Lobo N.F."/>
            <person name="Campbell K.S."/>
            <person name="Brown S.E."/>
            <person name="Bonaldo M.F."/>
            <person name="Zhu J."/>
            <person name="Sinkins S.P."/>
            <person name="Hogenkamp D.G."/>
            <person name="Amedeo P."/>
            <person name="Arensburger P."/>
            <person name="Atkinson P.W."/>
            <person name="Bidwell S."/>
            <person name="Biedler J."/>
            <person name="Birney E."/>
            <person name="Bruggner R.V."/>
            <person name="Costas J."/>
            <person name="Coy M.R."/>
            <person name="Crabtree J."/>
            <person name="Crawford M."/>
            <person name="Debruyn B."/>
            <person name="Decaprio D."/>
            <person name="Eiglmeier K."/>
            <person name="Eisenstadt E."/>
            <person name="El-Dorry H."/>
            <person name="Gelbart W.M."/>
            <person name="Gomes S.L."/>
            <person name="Hammond M."/>
            <person name="Hannick L.I."/>
            <person name="Hogan J.R."/>
            <person name="Holmes M.H."/>
            <person name="Jaffe D."/>
            <person name="Johnston J.S."/>
            <person name="Kennedy R.C."/>
            <person name="Koo H."/>
            <person name="Kravitz S."/>
            <person name="Kriventseva E.V."/>
            <person name="Kulp D."/>
            <person name="Labutti K."/>
            <person name="Lee E."/>
            <person name="Li S."/>
            <person name="Lovin D.D."/>
            <person name="Mao C."/>
            <person name="Mauceli E."/>
            <person name="Menck C.F."/>
            <person name="Miller J.R."/>
            <person name="Montgomery P."/>
            <person name="Mori A."/>
            <person name="Nascimento A.L."/>
            <person name="Naveira H.F."/>
            <person name="Nusbaum C."/>
            <person name="O'leary S."/>
            <person name="Orvis J."/>
            <person name="Pertea M."/>
            <person name="Quesneville H."/>
            <person name="Reidenbach K.R."/>
            <person name="Rogers Y.H."/>
            <person name="Roth C.W."/>
            <person name="Schneider J.R."/>
            <person name="Schatz M."/>
            <person name="Shumway M."/>
            <person name="Stanke M."/>
            <person name="Stinson E.O."/>
            <person name="Tubio J.M."/>
            <person name="Vanzee J.P."/>
            <person name="Verjovski-Almeida S."/>
            <person name="Werner D."/>
            <person name="White O."/>
            <person name="Wyder S."/>
            <person name="Zeng Q."/>
            <person name="Zhao Q."/>
            <person name="Zhao Y."/>
            <person name="Hill C.A."/>
            <person name="Raikhel A.S."/>
            <person name="Soares M.B."/>
            <person name="Knudson D.L."/>
            <person name="Lee N.H."/>
            <person name="Galagan J."/>
            <person name="Salzberg S.L."/>
            <person name="Paulsen I.T."/>
            <person name="Dimopoulos G."/>
            <person name="Collins F.H."/>
            <person name="Birren B."/>
            <person name="Fraser-Liggett C.M."/>
            <person name="Severson D.W."/>
        </authorList>
    </citation>
    <scope>NUCLEOTIDE SEQUENCE [LARGE SCALE GENOMIC DNA]</scope>
    <source>
        <strain evidence="8">Liverpool</strain>
    </source>
</reference>
<protein>
    <submittedName>
        <fullName evidence="8">AAEL009200-PA</fullName>
    </submittedName>
</protein>
<dbReference type="SMART" id="SM01313">
    <property type="entry name" value="Sec3-PIP2_bind"/>
    <property type="match status" value="1"/>
</dbReference>
<evidence type="ECO:0000313" key="9">
    <source>
        <dbReference type="Proteomes" id="UP000682892"/>
    </source>
</evidence>
<dbReference type="Pfam" id="PF09763">
    <property type="entry name" value="Sec3_CC"/>
    <property type="match status" value="1"/>
</dbReference>
<gene>
    <name evidence="8" type="ORF">AaeL_AAEL009200</name>
</gene>
<evidence type="ECO:0000256" key="5">
    <source>
        <dbReference type="SAM" id="Coils"/>
    </source>
</evidence>
<comment type="similarity">
    <text evidence="1">Belongs to the SEC3 family.</text>
</comment>
<feature type="domain" description="Exocyst complex component Sec3 PIP2-binding N-terminal" evidence="7">
    <location>
        <begin position="32"/>
        <end position="122"/>
    </location>
</feature>